<protein>
    <submittedName>
        <fullName evidence="2">Uncharacterized protein</fullName>
    </submittedName>
</protein>
<sequence length="113" mass="12420">MPMQRIFPTTILTLLCLFAAGLWLQSPYQLWILMALLGLVTGTVFLTGQRHVITGFGLGIAITLLREIGMYGPGIIEVTGLVYAAGYLFAVATTISMRTLRVKFSRRQAIRTG</sequence>
<dbReference type="EMBL" id="AAOE01000031">
    <property type="protein sequence ID" value="EAR07846.1"/>
    <property type="molecule type" value="Genomic_DNA"/>
</dbReference>
<accession>A4BJ93</accession>
<dbReference type="RefSeq" id="WP_008048164.1">
    <property type="nucleotide sequence ID" value="NZ_CH724155.1"/>
</dbReference>
<organism evidence="2 3">
    <name type="scientific">Reinekea blandensis MED297</name>
    <dbReference type="NCBI Taxonomy" id="314283"/>
    <lineage>
        <taxon>Bacteria</taxon>
        <taxon>Pseudomonadati</taxon>
        <taxon>Pseudomonadota</taxon>
        <taxon>Gammaproteobacteria</taxon>
        <taxon>Oceanospirillales</taxon>
        <taxon>Saccharospirillaceae</taxon>
        <taxon>Reinekea</taxon>
    </lineage>
</organism>
<dbReference type="HOGENOM" id="CLU_2131467_0_0_6"/>
<keyword evidence="1" id="KW-0472">Membrane</keyword>
<evidence type="ECO:0000313" key="3">
    <source>
        <dbReference type="Proteomes" id="UP000005953"/>
    </source>
</evidence>
<name>A4BJ93_9GAMM</name>
<proteinExistence type="predicted"/>
<feature type="transmembrane region" description="Helical" evidence="1">
    <location>
        <begin position="82"/>
        <end position="100"/>
    </location>
</feature>
<dbReference type="OrthoDB" id="9904221at2"/>
<comment type="caution">
    <text evidence="2">The sequence shown here is derived from an EMBL/GenBank/DDBJ whole genome shotgun (WGS) entry which is preliminary data.</text>
</comment>
<keyword evidence="3" id="KW-1185">Reference proteome</keyword>
<evidence type="ECO:0000313" key="2">
    <source>
        <dbReference type="EMBL" id="EAR07846.1"/>
    </source>
</evidence>
<evidence type="ECO:0000256" key="1">
    <source>
        <dbReference type="SAM" id="Phobius"/>
    </source>
</evidence>
<keyword evidence="1" id="KW-0812">Transmembrane</keyword>
<feature type="transmembrane region" description="Helical" evidence="1">
    <location>
        <begin position="31"/>
        <end position="48"/>
    </location>
</feature>
<gene>
    <name evidence="2" type="ORF">MED297_05359</name>
</gene>
<reference evidence="2 3" key="1">
    <citation type="submission" date="2006-02" db="EMBL/GenBank/DDBJ databases">
        <authorList>
            <person name="Pinhassi J."/>
            <person name="Pedros-Alio C."/>
            <person name="Ferriera S."/>
            <person name="Johnson J."/>
            <person name="Kravitz S."/>
            <person name="Halpern A."/>
            <person name="Remington K."/>
            <person name="Beeson K."/>
            <person name="Tran B."/>
            <person name="Rogers Y.-H."/>
            <person name="Friedman R."/>
            <person name="Venter J.C."/>
        </authorList>
    </citation>
    <scope>NUCLEOTIDE SEQUENCE [LARGE SCALE GENOMIC DNA]</scope>
    <source>
        <strain evidence="2 3">MED297</strain>
    </source>
</reference>
<dbReference type="Proteomes" id="UP000005953">
    <property type="component" value="Unassembled WGS sequence"/>
</dbReference>
<dbReference type="AlphaFoldDB" id="A4BJ93"/>
<keyword evidence="1" id="KW-1133">Transmembrane helix</keyword>